<evidence type="ECO:0000256" key="5">
    <source>
        <dbReference type="ARBA" id="ARBA00022989"/>
    </source>
</evidence>
<keyword evidence="4 7" id="KW-0812">Transmembrane</keyword>
<accession>A0A7X1E9I9</accession>
<organism evidence="8 9">
    <name type="scientific">Pelagicoccus albus</name>
    <dbReference type="NCBI Taxonomy" id="415222"/>
    <lineage>
        <taxon>Bacteria</taxon>
        <taxon>Pseudomonadati</taxon>
        <taxon>Verrucomicrobiota</taxon>
        <taxon>Opitutia</taxon>
        <taxon>Puniceicoccales</taxon>
        <taxon>Pelagicoccaceae</taxon>
        <taxon>Pelagicoccus</taxon>
    </lineage>
</organism>
<evidence type="ECO:0000256" key="3">
    <source>
        <dbReference type="ARBA" id="ARBA00022475"/>
    </source>
</evidence>
<protein>
    <submittedName>
        <fullName evidence="8">Lipopolysaccharide biosynthesis protein</fullName>
    </submittedName>
</protein>
<feature type="transmembrane region" description="Helical" evidence="7">
    <location>
        <begin position="122"/>
        <end position="147"/>
    </location>
</feature>
<proteinExistence type="inferred from homology"/>
<evidence type="ECO:0000256" key="7">
    <source>
        <dbReference type="SAM" id="Phobius"/>
    </source>
</evidence>
<name>A0A7X1E9I9_9BACT</name>
<dbReference type="GO" id="GO:0005886">
    <property type="term" value="C:plasma membrane"/>
    <property type="evidence" value="ECO:0007669"/>
    <property type="project" value="UniProtKB-SubCell"/>
</dbReference>
<dbReference type="Proteomes" id="UP000526501">
    <property type="component" value="Unassembled WGS sequence"/>
</dbReference>
<evidence type="ECO:0000256" key="4">
    <source>
        <dbReference type="ARBA" id="ARBA00022692"/>
    </source>
</evidence>
<feature type="transmembrane region" description="Helical" evidence="7">
    <location>
        <begin position="21"/>
        <end position="46"/>
    </location>
</feature>
<dbReference type="AlphaFoldDB" id="A0A7X1E9I9"/>
<dbReference type="EMBL" id="JACHVC010000007">
    <property type="protein sequence ID" value="MBC2605827.1"/>
    <property type="molecule type" value="Genomic_DNA"/>
</dbReference>
<keyword evidence="5 7" id="KW-1133">Transmembrane helix</keyword>
<feature type="transmembrane region" description="Helical" evidence="7">
    <location>
        <begin position="159"/>
        <end position="182"/>
    </location>
</feature>
<comment type="subcellular location">
    <subcellularLocation>
        <location evidence="1">Cell membrane</location>
        <topology evidence="1">Multi-pass membrane protein</topology>
    </subcellularLocation>
</comment>
<reference evidence="8 9" key="1">
    <citation type="submission" date="2020-07" db="EMBL/GenBank/DDBJ databases">
        <authorList>
            <person name="Feng X."/>
        </authorList>
    </citation>
    <scope>NUCLEOTIDE SEQUENCE [LARGE SCALE GENOMIC DNA]</scope>
    <source>
        <strain evidence="8 9">JCM23202</strain>
    </source>
</reference>
<feature type="transmembrane region" description="Helical" evidence="7">
    <location>
        <begin position="241"/>
        <end position="259"/>
    </location>
</feature>
<keyword evidence="6 7" id="KW-0472">Membrane</keyword>
<evidence type="ECO:0000313" key="9">
    <source>
        <dbReference type="Proteomes" id="UP000526501"/>
    </source>
</evidence>
<dbReference type="RefSeq" id="WP_185659720.1">
    <property type="nucleotide sequence ID" value="NZ_CAWPOO010000007.1"/>
</dbReference>
<evidence type="ECO:0000256" key="2">
    <source>
        <dbReference type="ARBA" id="ARBA00007430"/>
    </source>
</evidence>
<feature type="transmembrane region" description="Helical" evidence="7">
    <location>
        <begin position="52"/>
        <end position="78"/>
    </location>
</feature>
<dbReference type="Pfam" id="PF13440">
    <property type="entry name" value="Polysacc_synt_3"/>
    <property type="match status" value="1"/>
</dbReference>
<feature type="transmembrane region" description="Helical" evidence="7">
    <location>
        <begin position="368"/>
        <end position="388"/>
    </location>
</feature>
<feature type="transmembrane region" description="Helical" evidence="7">
    <location>
        <begin position="333"/>
        <end position="356"/>
    </location>
</feature>
<keyword evidence="3" id="KW-1003">Cell membrane</keyword>
<comment type="similarity">
    <text evidence="2">Belongs to the polysaccharide synthase family.</text>
</comment>
<dbReference type="CDD" id="cd13127">
    <property type="entry name" value="MATE_tuaB_like"/>
    <property type="match status" value="1"/>
</dbReference>
<dbReference type="InterPro" id="IPR050833">
    <property type="entry name" value="Poly_Biosynth_Transport"/>
</dbReference>
<feature type="transmembrane region" description="Helical" evidence="7">
    <location>
        <begin position="302"/>
        <end position="321"/>
    </location>
</feature>
<keyword evidence="9" id="KW-1185">Reference proteome</keyword>
<gene>
    <name evidence="8" type="ORF">H5P27_07205</name>
</gene>
<feature type="transmembrane region" description="Helical" evidence="7">
    <location>
        <begin position="90"/>
        <end position="110"/>
    </location>
</feature>
<evidence type="ECO:0000256" key="1">
    <source>
        <dbReference type="ARBA" id="ARBA00004651"/>
    </source>
</evidence>
<dbReference type="PANTHER" id="PTHR30250:SF10">
    <property type="entry name" value="LIPOPOLYSACCHARIDE BIOSYNTHESIS PROTEIN WZXC"/>
    <property type="match status" value="1"/>
</dbReference>
<sequence>MKQHAPAEQDYQKLESQALSGSAFLLAGKLIGLLATVLATALLARILSPYDFGIVAFASIATGLITLFQDLGLASASIQKRDITDQHLSNLLWVNLLLSVFLVMLAWILSNPAETFFEMKGLAAIIAVSSLGLPLSALGSIHNAILLRRMQQKTAAYRGLVSTVTSLAIAVILALAGAGYWALVSIPLSRAATQTILIWTLVNWLPSAPKDLTKSKSLFAFGANVTSFNFINYFSRKADDAIIGFSFGTIALGFYSKAYDLLLLPIQQINSPLSNAVIPALSRLQDQPYNYRKLYETSIEGISLLSAPLIFFSTFYAHSIIELFLGSQWSDSALIYQLLSPAALMASTNVATGWVYKSWGHVGRQTLAVIPNTLLFVSAIIIGSNWGITGVAISVSTSRVLLKLPNLAFCFSGTPARVDGFLKASGRPIAASAVALVPCLAIRGLSSSTLHLHPFAELCLGGLSYFLSYLLLLQKVASKELKPLTFIATRQTSLWRAAK</sequence>
<dbReference type="PANTHER" id="PTHR30250">
    <property type="entry name" value="PST FAMILY PREDICTED COLANIC ACID TRANSPORTER"/>
    <property type="match status" value="1"/>
</dbReference>
<evidence type="ECO:0000313" key="8">
    <source>
        <dbReference type="EMBL" id="MBC2605827.1"/>
    </source>
</evidence>
<evidence type="ECO:0000256" key="6">
    <source>
        <dbReference type="ARBA" id="ARBA00023136"/>
    </source>
</evidence>
<comment type="caution">
    <text evidence="8">The sequence shown here is derived from an EMBL/GenBank/DDBJ whole genome shotgun (WGS) entry which is preliminary data.</text>
</comment>
<feature type="transmembrane region" description="Helical" evidence="7">
    <location>
        <begin position="218"/>
        <end position="235"/>
    </location>
</feature>